<dbReference type="AlphaFoldDB" id="A0A2G8THW0"/>
<protein>
    <recommendedName>
        <fullName evidence="2">Hemerythrin-like domain-containing protein</fullName>
    </recommendedName>
</protein>
<keyword evidence="4" id="KW-1185">Reference proteome</keyword>
<dbReference type="Pfam" id="PF01814">
    <property type="entry name" value="Hemerythrin"/>
    <property type="match status" value="1"/>
</dbReference>
<dbReference type="EMBL" id="PDOC01000003">
    <property type="protein sequence ID" value="PIL45625.1"/>
    <property type="molecule type" value="Genomic_DNA"/>
</dbReference>
<name>A0A2G8THW0_9BURK</name>
<evidence type="ECO:0000313" key="4">
    <source>
        <dbReference type="Proteomes" id="UP000230390"/>
    </source>
</evidence>
<gene>
    <name evidence="3" type="ORF">CR105_05940</name>
</gene>
<evidence type="ECO:0000313" key="3">
    <source>
        <dbReference type="EMBL" id="PIL45625.1"/>
    </source>
</evidence>
<feature type="coiled-coil region" evidence="1">
    <location>
        <begin position="44"/>
        <end position="71"/>
    </location>
</feature>
<proteinExistence type="predicted"/>
<reference evidence="3 4" key="1">
    <citation type="submission" date="2017-10" db="EMBL/GenBank/DDBJ databases">
        <title>Massilia psychrophilum sp. nov., a novel purple-pigmented bacterium isolated from Tianshan glacier, Xinjiang Municipality, China.</title>
        <authorList>
            <person name="Wang H."/>
        </authorList>
    </citation>
    <scope>NUCLEOTIDE SEQUENCE [LARGE SCALE GENOMIC DNA]</scope>
    <source>
        <strain evidence="3 4">JCM 30074</strain>
    </source>
</reference>
<keyword evidence="1" id="KW-0175">Coiled coil</keyword>
<evidence type="ECO:0000256" key="1">
    <source>
        <dbReference type="SAM" id="Coils"/>
    </source>
</evidence>
<accession>A0A2G8THW0</accession>
<evidence type="ECO:0000259" key="2">
    <source>
        <dbReference type="Pfam" id="PF01814"/>
    </source>
</evidence>
<dbReference type="Gene3D" id="1.20.120.520">
    <property type="entry name" value="nmb1532 protein domain like"/>
    <property type="match status" value="1"/>
</dbReference>
<comment type="caution">
    <text evidence="3">The sequence shown here is derived from an EMBL/GenBank/DDBJ whole genome shotgun (WGS) entry which is preliminary data.</text>
</comment>
<dbReference type="InterPro" id="IPR012312">
    <property type="entry name" value="Hemerythrin-like"/>
</dbReference>
<organism evidence="3 4">
    <name type="scientific">Massilia eurypsychrophila</name>
    <dbReference type="NCBI Taxonomy" id="1485217"/>
    <lineage>
        <taxon>Bacteria</taxon>
        <taxon>Pseudomonadati</taxon>
        <taxon>Pseudomonadota</taxon>
        <taxon>Betaproteobacteria</taxon>
        <taxon>Burkholderiales</taxon>
        <taxon>Oxalobacteraceae</taxon>
        <taxon>Telluria group</taxon>
        <taxon>Massilia</taxon>
    </lineage>
</organism>
<sequence length="169" mass="18955">MLYNNFVQQRALTPGQVDYACDALRRLYDTCHWRKIEKFLIPAIHRATHEADQLLAELDHLNSTAAEAMGEIAERFAGLSVDSADRVADFCAAVDTFCNSLLQRLAREEQELFPVARTVISGEAWFSIANKMLAHEAYMQETKPRPGPVAPIARGRLASQRASRVTLTH</sequence>
<feature type="domain" description="Hemerythrin-like" evidence="2">
    <location>
        <begin position="22"/>
        <end position="115"/>
    </location>
</feature>
<dbReference type="Proteomes" id="UP000230390">
    <property type="component" value="Unassembled WGS sequence"/>
</dbReference>